<evidence type="ECO:0000256" key="1">
    <source>
        <dbReference type="ARBA" id="ARBA00004123"/>
    </source>
</evidence>
<reference evidence="8 9" key="1">
    <citation type="journal article" date="2023" name="G3 (Bethesda)">
        <title>A chromosome-length genome assembly and annotation of blackberry (Rubus argutus, cv. 'Hillquist').</title>
        <authorList>
            <person name="Bruna T."/>
            <person name="Aryal R."/>
            <person name="Dudchenko O."/>
            <person name="Sargent D.J."/>
            <person name="Mead D."/>
            <person name="Buti M."/>
            <person name="Cavallini A."/>
            <person name="Hytonen T."/>
            <person name="Andres J."/>
            <person name="Pham M."/>
            <person name="Weisz D."/>
            <person name="Mascagni F."/>
            <person name="Usai G."/>
            <person name="Natali L."/>
            <person name="Bassil N."/>
            <person name="Fernandez G.E."/>
            <person name="Lomsadze A."/>
            <person name="Armour M."/>
            <person name="Olukolu B."/>
            <person name="Poorten T."/>
            <person name="Britton C."/>
            <person name="Davik J."/>
            <person name="Ashrafi H."/>
            <person name="Aiden E.L."/>
            <person name="Borodovsky M."/>
            <person name="Worthington M."/>
        </authorList>
    </citation>
    <scope>NUCLEOTIDE SEQUENCE [LARGE SCALE GENOMIC DNA]</scope>
    <source>
        <strain evidence="8">PI 553951</strain>
    </source>
</reference>
<feature type="domain" description="NAC" evidence="7">
    <location>
        <begin position="172"/>
        <end position="243"/>
    </location>
</feature>
<comment type="subcellular location">
    <subcellularLocation>
        <location evidence="1">Nucleus</location>
    </subcellularLocation>
</comment>
<evidence type="ECO:0000256" key="3">
    <source>
        <dbReference type="ARBA" id="ARBA00023125"/>
    </source>
</evidence>
<dbReference type="SUPFAM" id="SSF101941">
    <property type="entry name" value="NAC domain"/>
    <property type="match status" value="2"/>
</dbReference>
<dbReference type="GO" id="GO:0003677">
    <property type="term" value="F:DNA binding"/>
    <property type="evidence" value="ECO:0007669"/>
    <property type="project" value="UniProtKB-KW"/>
</dbReference>
<feature type="compositionally biased region" description="Polar residues" evidence="6">
    <location>
        <begin position="279"/>
        <end position="289"/>
    </location>
</feature>
<sequence length="329" mass="38070">MRMAVSTYINVKEDMKFQPTEQQLVNFFKMKMDGRDSQFIAEIDLYKYAPWELPALSVVKCSEEWFFFTKNSNKYITGNRSNRQTEKGYWKKTCRKLPVKTHNKSKVIGKKRIFVFHKGRASHERKTNWVMHEYFVPEAKTNLVLCRIKWNSEGRSHGDSNNSIACFDTVRRRTTEQGYWKITGSGRKIKATDNSIIGKMRIMIFYIGRAPNGHKTGWVIHQYFLLPNDNNQGDIGVCRLNLKSDDDNYVDDSATTCDEGEPSTKTASDFDVEDVPAQVHSQTEDSSLQPRMYSELGDALRNIECNELQSPLGDNDSPITEFLNTIKYY</sequence>
<dbReference type="PANTHER" id="PTHR31989">
    <property type="entry name" value="NAC DOMAIN-CONTAINING PROTEIN 82-RELATED"/>
    <property type="match status" value="1"/>
</dbReference>
<dbReference type="AlphaFoldDB" id="A0AAW1VPW4"/>
<keyword evidence="9" id="KW-1185">Reference proteome</keyword>
<dbReference type="InterPro" id="IPR036093">
    <property type="entry name" value="NAC_dom_sf"/>
</dbReference>
<evidence type="ECO:0000256" key="6">
    <source>
        <dbReference type="SAM" id="MobiDB-lite"/>
    </source>
</evidence>
<gene>
    <name evidence="8" type="ORF">M0R45_034028</name>
</gene>
<proteinExistence type="predicted"/>
<dbReference type="GO" id="GO:0005634">
    <property type="term" value="C:nucleus"/>
    <property type="evidence" value="ECO:0007669"/>
    <property type="project" value="UniProtKB-SubCell"/>
</dbReference>
<dbReference type="EMBL" id="JBEDUW010000007">
    <property type="protein sequence ID" value="KAK9910051.1"/>
    <property type="molecule type" value="Genomic_DNA"/>
</dbReference>
<evidence type="ECO:0000256" key="4">
    <source>
        <dbReference type="ARBA" id="ARBA00023163"/>
    </source>
</evidence>
<protein>
    <recommendedName>
        <fullName evidence="7">NAC domain-containing protein</fullName>
    </recommendedName>
</protein>
<feature type="region of interest" description="Disordered" evidence="6">
    <location>
        <begin position="254"/>
        <end position="290"/>
    </location>
</feature>
<keyword evidence="5" id="KW-0539">Nucleus</keyword>
<dbReference type="PROSITE" id="PS51005">
    <property type="entry name" value="NAC"/>
    <property type="match status" value="2"/>
</dbReference>
<keyword evidence="2" id="KW-0805">Transcription regulation</keyword>
<evidence type="ECO:0000313" key="8">
    <source>
        <dbReference type="EMBL" id="KAK9910051.1"/>
    </source>
</evidence>
<organism evidence="8 9">
    <name type="scientific">Rubus argutus</name>
    <name type="common">Southern blackberry</name>
    <dbReference type="NCBI Taxonomy" id="59490"/>
    <lineage>
        <taxon>Eukaryota</taxon>
        <taxon>Viridiplantae</taxon>
        <taxon>Streptophyta</taxon>
        <taxon>Embryophyta</taxon>
        <taxon>Tracheophyta</taxon>
        <taxon>Spermatophyta</taxon>
        <taxon>Magnoliopsida</taxon>
        <taxon>eudicotyledons</taxon>
        <taxon>Gunneridae</taxon>
        <taxon>Pentapetalae</taxon>
        <taxon>rosids</taxon>
        <taxon>fabids</taxon>
        <taxon>Rosales</taxon>
        <taxon>Rosaceae</taxon>
        <taxon>Rosoideae</taxon>
        <taxon>Rosoideae incertae sedis</taxon>
        <taxon>Rubus</taxon>
    </lineage>
</organism>
<keyword evidence="4" id="KW-0804">Transcription</keyword>
<comment type="caution">
    <text evidence="8">The sequence shown here is derived from an EMBL/GenBank/DDBJ whole genome shotgun (WGS) entry which is preliminary data.</text>
</comment>
<dbReference type="GO" id="GO:0006355">
    <property type="term" value="P:regulation of DNA-templated transcription"/>
    <property type="evidence" value="ECO:0007669"/>
    <property type="project" value="InterPro"/>
</dbReference>
<dbReference type="InterPro" id="IPR003441">
    <property type="entry name" value="NAC-dom"/>
</dbReference>
<dbReference type="Gene3D" id="2.170.150.80">
    <property type="entry name" value="NAC domain"/>
    <property type="match status" value="2"/>
</dbReference>
<feature type="domain" description="NAC" evidence="7">
    <location>
        <begin position="11"/>
        <end position="151"/>
    </location>
</feature>
<evidence type="ECO:0000259" key="7">
    <source>
        <dbReference type="PROSITE" id="PS51005"/>
    </source>
</evidence>
<evidence type="ECO:0000256" key="5">
    <source>
        <dbReference type="ARBA" id="ARBA00023242"/>
    </source>
</evidence>
<dbReference type="Pfam" id="PF02365">
    <property type="entry name" value="NAM"/>
    <property type="match status" value="2"/>
</dbReference>
<evidence type="ECO:0000256" key="2">
    <source>
        <dbReference type="ARBA" id="ARBA00023015"/>
    </source>
</evidence>
<name>A0AAW1VPW4_RUBAR</name>
<keyword evidence="3" id="KW-0238">DNA-binding</keyword>
<evidence type="ECO:0000313" key="9">
    <source>
        <dbReference type="Proteomes" id="UP001457282"/>
    </source>
</evidence>
<accession>A0AAW1VPW4</accession>
<dbReference type="Proteomes" id="UP001457282">
    <property type="component" value="Unassembled WGS sequence"/>
</dbReference>